<dbReference type="Proteomes" id="UP000358159">
    <property type="component" value="Unassembled WGS sequence"/>
</dbReference>
<keyword evidence="11" id="KW-0472">Membrane</keyword>
<dbReference type="PANTHER" id="PTHR46025:SF3">
    <property type="entry name" value="XYLOSYLTRANSFERASE OXT"/>
    <property type="match status" value="1"/>
</dbReference>
<evidence type="ECO:0000256" key="2">
    <source>
        <dbReference type="ARBA" id="ARBA00004648"/>
    </source>
</evidence>
<keyword evidence="10" id="KW-0333">Golgi apparatus</keyword>
<organism evidence="17 21">
    <name type="scientific">Segatella copri</name>
    <dbReference type="NCBI Taxonomy" id="165179"/>
    <lineage>
        <taxon>Bacteria</taxon>
        <taxon>Pseudomonadati</taxon>
        <taxon>Bacteroidota</taxon>
        <taxon>Bacteroidia</taxon>
        <taxon>Bacteroidales</taxon>
        <taxon>Prevotellaceae</taxon>
        <taxon>Segatella</taxon>
    </lineage>
</organism>
<accession>A0A412IZ36</accession>
<evidence type="ECO:0000256" key="1">
    <source>
        <dbReference type="ARBA" id="ARBA00004323"/>
    </source>
</evidence>
<dbReference type="GO" id="GO:0046872">
    <property type="term" value="F:metal ion binding"/>
    <property type="evidence" value="ECO:0007669"/>
    <property type="project" value="UniProtKB-KW"/>
</dbReference>
<proteinExistence type="predicted"/>
<evidence type="ECO:0000256" key="7">
    <source>
        <dbReference type="ARBA" id="ARBA00022824"/>
    </source>
</evidence>
<evidence type="ECO:0000256" key="14">
    <source>
        <dbReference type="ARBA" id="ARBA00042865"/>
    </source>
</evidence>
<dbReference type="Proteomes" id="UP000406735">
    <property type="component" value="Unassembled WGS sequence"/>
</dbReference>
<dbReference type="EMBL" id="VZAZ01000044">
    <property type="protein sequence ID" value="MQO56074.1"/>
    <property type="molecule type" value="Genomic_DNA"/>
</dbReference>
<evidence type="ECO:0000256" key="8">
    <source>
        <dbReference type="ARBA" id="ARBA00022968"/>
    </source>
</evidence>
<dbReference type="Proteomes" id="UP001208620">
    <property type="component" value="Unassembled WGS sequence"/>
</dbReference>
<dbReference type="RefSeq" id="WP_119228121.1">
    <property type="nucleotide sequence ID" value="NZ_DAWEAY010000016.1"/>
</dbReference>
<evidence type="ECO:0000313" key="21">
    <source>
        <dbReference type="Proteomes" id="UP000358159"/>
    </source>
</evidence>
<keyword evidence="4 17" id="KW-0808">Transferase</keyword>
<keyword evidence="7" id="KW-0256">Endoplasmic reticulum</keyword>
<comment type="subcellular location">
    <subcellularLocation>
        <location evidence="2">Endoplasmic reticulum membrane</location>
        <topology evidence="2">Single-pass type II membrane protein</topology>
    </subcellularLocation>
    <subcellularLocation>
        <location evidence="1">Golgi apparatus membrane</location>
        <topology evidence="1">Single-pass type II membrane protein</topology>
    </subcellularLocation>
</comment>
<evidence type="ECO:0000313" key="23">
    <source>
        <dbReference type="Proteomes" id="UP000421283"/>
    </source>
</evidence>
<dbReference type="GO" id="GO:0016020">
    <property type="term" value="C:membrane"/>
    <property type="evidence" value="ECO:0007669"/>
    <property type="project" value="InterPro"/>
</dbReference>
<dbReference type="Proteomes" id="UP000421283">
    <property type="component" value="Unassembled WGS sequence"/>
</dbReference>
<evidence type="ECO:0000256" key="9">
    <source>
        <dbReference type="ARBA" id="ARBA00022989"/>
    </source>
</evidence>
<dbReference type="AlphaFoldDB" id="A0A412IZ36"/>
<evidence type="ECO:0000256" key="10">
    <source>
        <dbReference type="ARBA" id="ARBA00023034"/>
    </source>
</evidence>
<evidence type="ECO:0000256" key="4">
    <source>
        <dbReference type="ARBA" id="ARBA00022679"/>
    </source>
</evidence>
<dbReference type="InterPro" id="IPR003406">
    <property type="entry name" value="Glyco_trans_14"/>
</dbReference>
<dbReference type="GO" id="GO:0015012">
    <property type="term" value="P:heparan sulfate proteoglycan biosynthetic process"/>
    <property type="evidence" value="ECO:0007669"/>
    <property type="project" value="TreeGrafter"/>
</dbReference>
<reference evidence="15" key="3">
    <citation type="submission" date="2022-11" db="EMBL/GenBank/DDBJ databases">
        <title>Genomic repertoires linked with pathogenic potency of arthritogenic Prevotella copri isolated from the gut of rheumatoid arthritis patients.</title>
        <authorList>
            <person name="Nii T."/>
            <person name="Maeda Y."/>
            <person name="Motooka D."/>
            <person name="Naito M."/>
            <person name="Matsumoto Y."/>
            <person name="Ogawa T."/>
            <person name="Oguro-Igashira E."/>
            <person name="Kishikawa T."/>
            <person name="Yamashita M."/>
            <person name="Koizumi S."/>
            <person name="Kurakawa T."/>
            <person name="Okumura R."/>
            <person name="Kayama H."/>
            <person name="Murakami M."/>
            <person name="Sakaguchi T."/>
            <person name="Das B."/>
            <person name="Nakamura S."/>
            <person name="Okada Y."/>
            <person name="Kumanogoh A."/>
            <person name="Takeda K."/>
        </authorList>
    </citation>
    <scope>NUCLEOTIDE SEQUENCE</scope>
    <source>
        <strain evidence="15">H105_2-2</strain>
    </source>
</reference>
<evidence type="ECO:0000313" key="20">
    <source>
        <dbReference type="Proteomes" id="UP000286113"/>
    </source>
</evidence>
<keyword evidence="8" id="KW-0735">Signal-anchor</keyword>
<dbReference type="InterPro" id="IPR043538">
    <property type="entry name" value="XYLT"/>
</dbReference>
<evidence type="ECO:0000313" key="19">
    <source>
        <dbReference type="EMBL" id="RGS45298.1"/>
    </source>
</evidence>
<keyword evidence="6" id="KW-0479">Metal-binding</keyword>
<dbReference type="EMBL" id="VZCY01000090">
    <property type="protein sequence ID" value="MQN10438.1"/>
    <property type="molecule type" value="Genomic_DNA"/>
</dbReference>
<protein>
    <recommendedName>
        <fullName evidence="14">Peptide O-xylosyltransferase</fullName>
    </recommendedName>
</protein>
<evidence type="ECO:0000313" key="18">
    <source>
        <dbReference type="EMBL" id="MQO93500.1"/>
    </source>
</evidence>
<evidence type="ECO:0000313" key="22">
    <source>
        <dbReference type="Proteomes" id="UP000406735"/>
    </source>
</evidence>
<evidence type="ECO:0000313" key="15">
    <source>
        <dbReference type="EMBL" id="MCW4137984.1"/>
    </source>
</evidence>
<keyword evidence="3 17" id="KW-0328">Glycosyltransferase</keyword>
<dbReference type="Proteomes" id="UP000286113">
    <property type="component" value="Unassembled WGS sequence"/>
</dbReference>
<dbReference type="EMBL" id="VZAP01000157">
    <property type="protein sequence ID" value="MQO93500.1"/>
    <property type="molecule type" value="Genomic_DNA"/>
</dbReference>
<evidence type="ECO:0000256" key="6">
    <source>
        <dbReference type="ARBA" id="ARBA00022723"/>
    </source>
</evidence>
<gene>
    <name evidence="19" type="ORF">DWX90_14000</name>
    <name evidence="18" type="ORF">F7D31_12720</name>
    <name evidence="17" type="ORF">F7D42_10235</name>
    <name evidence="16" type="ORF">F7D97_11040</name>
    <name evidence="15" type="ORF">ONT01_09380</name>
</gene>
<dbReference type="PANTHER" id="PTHR46025">
    <property type="entry name" value="XYLOSYLTRANSFERASE OXT"/>
    <property type="match status" value="1"/>
</dbReference>
<keyword evidence="9" id="KW-1133">Transmembrane helix</keyword>
<reference evidence="19 20" key="1">
    <citation type="submission" date="2018-08" db="EMBL/GenBank/DDBJ databases">
        <title>A genome reference for cultivated species of the human gut microbiota.</title>
        <authorList>
            <person name="Zou Y."/>
            <person name="Xue W."/>
            <person name="Luo G."/>
        </authorList>
    </citation>
    <scope>NUCLEOTIDE SEQUENCE [LARGE SCALE GENOMIC DNA]</scope>
    <source>
        <strain evidence="19 20">AF22-1</strain>
    </source>
</reference>
<reference evidence="21 22" key="2">
    <citation type="submission" date="2019-09" db="EMBL/GenBank/DDBJ databases">
        <title>Distinct polysaccharide growth profiles of human intestinal Prevotella copri isolates.</title>
        <authorList>
            <person name="Fehlner-Peach H."/>
            <person name="Magnabosco C."/>
            <person name="Raghavan V."/>
            <person name="Scher J.U."/>
            <person name="Tett A."/>
            <person name="Cox L.M."/>
            <person name="Gottsegen C."/>
            <person name="Watters A."/>
            <person name="Wiltshire- Gordon J.D."/>
            <person name="Segata N."/>
            <person name="Bonneau R."/>
            <person name="Littman D.R."/>
        </authorList>
    </citation>
    <scope>NUCLEOTIDE SEQUENCE [LARGE SCALE GENOMIC DNA]</scope>
    <source>
        <strain evidence="17 21">BVe41219</strain>
        <strain evidence="23">iAU3127</strain>
        <strain evidence="18">IAU3127</strain>
        <strain evidence="22">iK21513</strain>
        <strain evidence="16">IK21513</strain>
    </source>
</reference>
<evidence type="ECO:0000256" key="12">
    <source>
        <dbReference type="ARBA" id="ARBA00023157"/>
    </source>
</evidence>
<keyword evidence="5" id="KW-0812">Transmembrane</keyword>
<keyword evidence="12" id="KW-1015">Disulfide bond</keyword>
<dbReference type="EMBL" id="QRVN01000037">
    <property type="protein sequence ID" value="RGS45298.1"/>
    <property type="molecule type" value="Genomic_DNA"/>
</dbReference>
<name>A0A412IZ36_9BACT</name>
<evidence type="ECO:0000313" key="16">
    <source>
        <dbReference type="EMBL" id="MQN10438.1"/>
    </source>
</evidence>
<evidence type="ECO:0000256" key="5">
    <source>
        <dbReference type="ARBA" id="ARBA00022692"/>
    </source>
</evidence>
<evidence type="ECO:0000256" key="13">
    <source>
        <dbReference type="ARBA" id="ARBA00023180"/>
    </source>
</evidence>
<dbReference type="Pfam" id="PF02485">
    <property type="entry name" value="Branch"/>
    <property type="match status" value="1"/>
</dbReference>
<dbReference type="GO" id="GO:0050650">
    <property type="term" value="P:chondroitin sulfate proteoglycan biosynthetic process"/>
    <property type="evidence" value="ECO:0007669"/>
    <property type="project" value="TreeGrafter"/>
</dbReference>
<evidence type="ECO:0000313" key="17">
    <source>
        <dbReference type="EMBL" id="MQO56074.1"/>
    </source>
</evidence>
<comment type="caution">
    <text evidence="17">The sequence shown here is derived from an EMBL/GenBank/DDBJ whole genome shotgun (WGS) entry which is preliminary data.</text>
</comment>
<sequence>MKHAFLIMAHGSLPLLRVLLSMLDDERNDIFLHIDRKSDMLDGAEPLVLSKARLFVLEQRVDVRWGNLSQIKAEYVLFEEALKHGPYAYYHLLSGQDLPIKSQDYIHQFFEEHQGKEFVGINHGEEFEWDCRRKMMRYWLFTSLTRSKYGALNAITRRLNKYLSMLLMPFLHRQKMDFAKGANWVSITQACVEYVVSKKPFVLKRFNYTFCPDEFFLQTLVWNHPDFRAALYSEKDEYEGCMRLIDWKRGNPYVWTIADKEELEQSNRLFARKFDMKHEDIIRWIKASYGALS</sequence>
<dbReference type="EMBL" id="JAPDVD010000001">
    <property type="protein sequence ID" value="MCW4137984.1"/>
    <property type="molecule type" value="Genomic_DNA"/>
</dbReference>
<keyword evidence="13" id="KW-0325">Glycoprotein</keyword>
<evidence type="ECO:0000256" key="3">
    <source>
        <dbReference type="ARBA" id="ARBA00022676"/>
    </source>
</evidence>
<evidence type="ECO:0000256" key="11">
    <source>
        <dbReference type="ARBA" id="ARBA00023136"/>
    </source>
</evidence>
<dbReference type="GO" id="GO:0030158">
    <property type="term" value="F:protein xylosyltransferase activity"/>
    <property type="evidence" value="ECO:0007669"/>
    <property type="project" value="InterPro"/>
</dbReference>